<feature type="compositionally biased region" description="Gly residues" evidence="1">
    <location>
        <begin position="551"/>
        <end position="563"/>
    </location>
</feature>
<feature type="compositionally biased region" description="Basic and acidic residues" evidence="1">
    <location>
        <begin position="571"/>
        <end position="583"/>
    </location>
</feature>
<proteinExistence type="predicted"/>
<feature type="compositionally biased region" description="Low complexity" evidence="1">
    <location>
        <begin position="593"/>
        <end position="604"/>
    </location>
</feature>
<feature type="region of interest" description="Disordered" evidence="1">
    <location>
        <begin position="390"/>
        <end position="528"/>
    </location>
</feature>
<evidence type="ECO:0000256" key="1">
    <source>
        <dbReference type="SAM" id="MobiDB-lite"/>
    </source>
</evidence>
<reference evidence="2" key="1">
    <citation type="submission" date="2023-02" db="EMBL/GenBank/DDBJ databases">
        <authorList>
            <person name="Palmer J.M."/>
        </authorList>
    </citation>
    <scope>NUCLEOTIDE SEQUENCE</scope>
    <source>
        <strain evidence="2">FW57</strain>
    </source>
</reference>
<keyword evidence="3" id="KW-1185">Reference proteome</keyword>
<feature type="compositionally biased region" description="Gly residues" evidence="1">
    <location>
        <begin position="390"/>
        <end position="405"/>
    </location>
</feature>
<feature type="compositionally biased region" description="Basic and acidic residues" evidence="1">
    <location>
        <begin position="467"/>
        <end position="483"/>
    </location>
</feature>
<sequence length="632" mass="67876">MCHKEFIAYQCGHRSIGVVRPCPLTTAGHNFPVCGIPPDKPHYAETMCAACERQLHSRWVLIREWEHRWLHERGVCGCEVDFPGLLTTPRVIGDASTVVTPPYTPHKAPHRAAEDDRSPTPKATAVTEGSNDGQLVASQSSAEQTVASTSDDDRVPALFTETVTKTGEHHVTLRLSSLYAAEWQADHRAQHDAGKCNCPASFAPFQPQIDNADLAPRDRETLRRWREWEDNAEKIKRDTRDIDGQVDETMQRIVSIEKAFGKFDLTKDEPPKVNLPQRPTSTRPAAEFRGQTTNTRQHHSNNNRRFGGDARRARPFPVPAPPPFHLPAPFPFPFPGSGYAGGYDYRQHPPYLPITFTPAHPAYATAATFSDTIPAGVYPWTPVVIVRGTSGNGGGGNGVPTGTGGPYHTRGFVYHDSSNIGGGNGHGGHGAHGSYGQQAQGHGHGHGQATQVPADRQLLPPASQQQDHGKEQNITQGREDGHHGGAAGGGGGAGKGKQREQDGMGMGGGQEPLPLCGLPIGAGPEGTSHMPHWRNCPLRRSGSALAITSGGADGGEVEGVGGGEGEEVEREEQVQEDKMEEQGRMVPSAPRSEAGAEMAGAGEDAGQEDEREEEGSIMMPPSPLRRRHSAAT</sequence>
<comment type="caution">
    <text evidence="2">The sequence shown here is derived from an EMBL/GenBank/DDBJ whole genome shotgun (WGS) entry which is preliminary data.</text>
</comment>
<dbReference type="EMBL" id="JAHCVI010000001">
    <property type="protein sequence ID" value="KAG7292625.1"/>
    <property type="molecule type" value="Genomic_DNA"/>
</dbReference>
<feature type="compositionally biased region" description="Gly residues" evidence="1">
    <location>
        <begin position="484"/>
        <end position="495"/>
    </location>
</feature>
<feature type="compositionally biased region" description="Acidic residues" evidence="1">
    <location>
        <begin position="605"/>
        <end position="615"/>
    </location>
</feature>
<dbReference type="Proteomes" id="UP001197093">
    <property type="component" value="Unassembled WGS sequence"/>
</dbReference>
<feature type="compositionally biased region" description="Polar residues" evidence="1">
    <location>
        <begin position="127"/>
        <end position="149"/>
    </location>
</feature>
<dbReference type="AlphaFoldDB" id="A0AAD4F4P7"/>
<organism evidence="2 3">
    <name type="scientific">Staphylotrichum longicolle</name>
    <dbReference type="NCBI Taxonomy" id="669026"/>
    <lineage>
        <taxon>Eukaryota</taxon>
        <taxon>Fungi</taxon>
        <taxon>Dikarya</taxon>
        <taxon>Ascomycota</taxon>
        <taxon>Pezizomycotina</taxon>
        <taxon>Sordariomycetes</taxon>
        <taxon>Sordariomycetidae</taxon>
        <taxon>Sordariales</taxon>
        <taxon>Chaetomiaceae</taxon>
        <taxon>Staphylotrichum</taxon>
    </lineage>
</organism>
<accession>A0AAD4F4P7</accession>
<feature type="region of interest" description="Disordered" evidence="1">
    <location>
        <begin position="267"/>
        <end position="310"/>
    </location>
</feature>
<feature type="region of interest" description="Disordered" evidence="1">
    <location>
        <begin position="550"/>
        <end position="632"/>
    </location>
</feature>
<evidence type="ECO:0000313" key="3">
    <source>
        <dbReference type="Proteomes" id="UP001197093"/>
    </source>
</evidence>
<feature type="region of interest" description="Disordered" evidence="1">
    <location>
        <begin position="97"/>
        <end position="152"/>
    </location>
</feature>
<gene>
    <name evidence="2" type="ORF">NEMBOFW57_002660</name>
</gene>
<evidence type="ECO:0000313" key="2">
    <source>
        <dbReference type="EMBL" id="KAG7292625.1"/>
    </source>
</evidence>
<feature type="compositionally biased region" description="Gly residues" evidence="1">
    <location>
        <begin position="420"/>
        <end position="433"/>
    </location>
</feature>
<name>A0AAD4F4P7_9PEZI</name>
<protein>
    <submittedName>
        <fullName evidence="2">Uncharacterized protein</fullName>
    </submittedName>
</protein>